<keyword evidence="5 8" id="KW-0479">Metal-binding</keyword>
<keyword evidence="4" id="KW-0443">Lipid metabolism</keyword>
<evidence type="ECO:0000256" key="7">
    <source>
        <dbReference type="ARBA" id="ARBA00023004"/>
    </source>
</evidence>
<comment type="cofactor">
    <cofactor evidence="1 8">
        <name>heme</name>
        <dbReference type="ChEBI" id="CHEBI:30413"/>
    </cofactor>
</comment>
<comment type="subcellular location">
    <subcellularLocation>
        <location evidence="2">Endoplasmic reticulum membrane</location>
        <topology evidence="2">Single-pass membrane protein</topology>
    </subcellularLocation>
</comment>
<dbReference type="SUPFAM" id="SSF48264">
    <property type="entry name" value="Cytochrome P450"/>
    <property type="match status" value="1"/>
</dbReference>
<dbReference type="GO" id="GO:0005789">
    <property type="term" value="C:endoplasmic reticulum membrane"/>
    <property type="evidence" value="ECO:0007669"/>
    <property type="project" value="UniProtKB-SubCell"/>
</dbReference>
<gene>
    <name evidence="10" type="ORF">ACN38_g11021</name>
</gene>
<dbReference type="InterPro" id="IPR036396">
    <property type="entry name" value="Cyt_P450_sf"/>
</dbReference>
<keyword evidence="8" id="KW-0349">Heme</keyword>
<dbReference type="PRINTS" id="PR00465">
    <property type="entry name" value="EP450IV"/>
</dbReference>
<dbReference type="GO" id="GO:0020037">
    <property type="term" value="F:heme binding"/>
    <property type="evidence" value="ECO:0007669"/>
    <property type="project" value="InterPro"/>
</dbReference>
<evidence type="ECO:0000256" key="2">
    <source>
        <dbReference type="ARBA" id="ARBA00004389"/>
    </source>
</evidence>
<keyword evidence="6" id="KW-0560">Oxidoreductase</keyword>
<dbReference type="CDD" id="cd11040">
    <property type="entry name" value="CYP7_CYP8-like"/>
    <property type="match status" value="1"/>
</dbReference>
<evidence type="ECO:0000256" key="9">
    <source>
        <dbReference type="SAM" id="Phobius"/>
    </source>
</evidence>
<dbReference type="OrthoDB" id="1470350at2759"/>
<dbReference type="InterPro" id="IPR001128">
    <property type="entry name" value="Cyt_P450"/>
</dbReference>
<keyword evidence="7 8" id="KW-0408">Iron</keyword>
<sequence length="636" mass="72299">MVIVGGPILSLRTLRPNTETADWTPNSYQCINYLFHKAELIKYLNLEIYMNTLFSLTLLDMICSELAIMNSSKEVLYEYIAVNKPTRLLLFVVFGVLIILLVLRGRNGMFNHKKLGHYPIEGAPFRVPFVGHVWAFIWDPDRFLRYCRERAIHGIFNLKMFGVDTRIIHSPSLMKSFFALPGSVIEHKTMGSNIITKIFDFPSAEVPRMITHFDQLMNTFVTQLTKGPGFDRSWIKLLTDIEEIVPSIVTPSSGHKGLRSWERTVNIKVQPNGTIEADLFPLIRNCVGSLSSKEMMGHVFVDSHPDFLEDIWQVDANIMGFVFGMPSWLPSIAKARKSRTRILEKLVAWHTEMEAVGPLTDSDADCAPFGDVSDLMKQRQKVWSERGFSMKARAAVDLSILWAINDTSPKRSNEGHENRLNANSNSTVYWMLRNIYATPGLLEDVRREIAPACLTTNNKLQINWKRLLNNSPLFKSCYFETLRIDSASWSFKRLQKDCILQEAGEDARPPIAKGKPTTFHMKKGDAVLVPSDLHHTDGRYFPNPSEFRPERFFVNADDGHVQSEIKSIRPYGGGATMCKGRFLAEREVLAFVAAMLNCWDLEPVKGSSWDMDSRVKTSGVSSPKDNLRVNLKRRVA</sequence>
<dbReference type="STRING" id="229535.A0A0M9WB49"/>
<dbReference type="Proteomes" id="UP000037696">
    <property type="component" value="Unassembled WGS sequence"/>
</dbReference>
<feature type="binding site" description="axial binding residue" evidence="8">
    <location>
        <position position="578"/>
    </location>
    <ligand>
        <name>heme</name>
        <dbReference type="ChEBI" id="CHEBI:30413"/>
    </ligand>
    <ligandPart>
        <name>Fe</name>
        <dbReference type="ChEBI" id="CHEBI:18248"/>
    </ligandPart>
</feature>
<dbReference type="GO" id="GO:0043386">
    <property type="term" value="P:mycotoxin biosynthetic process"/>
    <property type="evidence" value="ECO:0007669"/>
    <property type="project" value="UniProtKB-ARBA"/>
</dbReference>
<evidence type="ECO:0000256" key="3">
    <source>
        <dbReference type="ARBA" id="ARBA00010617"/>
    </source>
</evidence>
<evidence type="ECO:0000256" key="1">
    <source>
        <dbReference type="ARBA" id="ARBA00001971"/>
    </source>
</evidence>
<feature type="transmembrane region" description="Helical" evidence="9">
    <location>
        <begin position="88"/>
        <end position="105"/>
    </location>
</feature>
<proteinExistence type="inferred from homology"/>
<comment type="similarity">
    <text evidence="3">Belongs to the cytochrome P450 family.</text>
</comment>
<dbReference type="GO" id="GO:0004497">
    <property type="term" value="F:monooxygenase activity"/>
    <property type="evidence" value="ECO:0007669"/>
    <property type="project" value="InterPro"/>
</dbReference>
<comment type="caution">
    <text evidence="10">The sequence shown here is derived from an EMBL/GenBank/DDBJ whole genome shotgun (WGS) entry which is preliminary data.</text>
</comment>
<keyword evidence="11" id="KW-1185">Reference proteome</keyword>
<reference evidence="10 11" key="1">
    <citation type="submission" date="2015-08" db="EMBL/GenBank/DDBJ databases">
        <title>Genome sequencing of Penicillium nordicum.</title>
        <authorList>
            <person name="Nguyen H.D."/>
            <person name="Seifert K.A."/>
        </authorList>
    </citation>
    <scope>NUCLEOTIDE SEQUENCE [LARGE SCALE GENOMIC DNA]</scope>
    <source>
        <strain evidence="10 11">DAOMC 185683</strain>
    </source>
</reference>
<name>A0A0M9WB49_9EURO</name>
<evidence type="ECO:0000256" key="8">
    <source>
        <dbReference type="PIRSR" id="PIRSR602403-1"/>
    </source>
</evidence>
<evidence type="ECO:0000256" key="5">
    <source>
        <dbReference type="ARBA" id="ARBA00022723"/>
    </source>
</evidence>
<keyword evidence="4" id="KW-0444">Lipid biosynthesis</keyword>
<evidence type="ECO:0000313" key="11">
    <source>
        <dbReference type="Proteomes" id="UP000037696"/>
    </source>
</evidence>
<accession>A0A0M9WB49</accession>
<dbReference type="AlphaFoldDB" id="A0A0M9WB49"/>
<evidence type="ECO:0008006" key="12">
    <source>
        <dbReference type="Google" id="ProtNLM"/>
    </source>
</evidence>
<dbReference type="EMBL" id="LHQQ01000268">
    <property type="protein sequence ID" value="KOS38159.1"/>
    <property type="molecule type" value="Genomic_DNA"/>
</dbReference>
<evidence type="ECO:0000256" key="4">
    <source>
        <dbReference type="ARBA" id="ARBA00022516"/>
    </source>
</evidence>
<evidence type="ECO:0000313" key="10">
    <source>
        <dbReference type="EMBL" id="KOS38159.1"/>
    </source>
</evidence>
<organism evidence="10 11">
    <name type="scientific">Penicillium nordicum</name>
    <dbReference type="NCBI Taxonomy" id="229535"/>
    <lineage>
        <taxon>Eukaryota</taxon>
        <taxon>Fungi</taxon>
        <taxon>Dikarya</taxon>
        <taxon>Ascomycota</taxon>
        <taxon>Pezizomycotina</taxon>
        <taxon>Eurotiomycetes</taxon>
        <taxon>Eurotiomycetidae</taxon>
        <taxon>Eurotiales</taxon>
        <taxon>Aspergillaceae</taxon>
        <taxon>Penicillium</taxon>
    </lineage>
</organism>
<dbReference type="GO" id="GO:0016705">
    <property type="term" value="F:oxidoreductase activity, acting on paired donors, with incorporation or reduction of molecular oxygen"/>
    <property type="evidence" value="ECO:0007669"/>
    <property type="project" value="InterPro"/>
</dbReference>
<dbReference type="Pfam" id="PF00067">
    <property type="entry name" value="p450"/>
    <property type="match status" value="1"/>
</dbReference>
<dbReference type="Gene3D" id="1.10.630.10">
    <property type="entry name" value="Cytochrome P450"/>
    <property type="match status" value="1"/>
</dbReference>
<dbReference type="InterPro" id="IPR002403">
    <property type="entry name" value="Cyt_P450_E_grp-IV"/>
</dbReference>
<keyword evidence="9" id="KW-1133">Transmembrane helix</keyword>
<keyword evidence="9" id="KW-0472">Membrane</keyword>
<dbReference type="GO" id="GO:0005506">
    <property type="term" value="F:iron ion binding"/>
    <property type="evidence" value="ECO:0007669"/>
    <property type="project" value="InterPro"/>
</dbReference>
<dbReference type="PANTHER" id="PTHR24306">
    <property type="match status" value="1"/>
</dbReference>
<evidence type="ECO:0000256" key="6">
    <source>
        <dbReference type="ARBA" id="ARBA00023002"/>
    </source>
</evidence>
<dbReference type="PANTHER" id="PTHR24306:SF7">
    <property type="entry name" value="AHBB"/>
    <property type="match status" value="1"/>
</dbReference>
<protein>
    <recommendedName>
        <fullName evidence="12">Cytochrome P450</fullName>
    </recommendedName>
</protein>
<keyword evidence="9" id="KW-0812">Transmembrane</keyword>